<dbReference type="InterPro" id="IPR036116">
    <property type="entry name" value="FN3_sf"/>
</dbReference>
<dbReference type="Pfam" id="PF00041">
    <property type="entry name" value="fn3"/>
    <property type="match status" value="1"/>
</dbReference>
<sequence>GIVTAHSITLTGLSGDTKYYFEVQSADVCSNTTVDDNNGSYYTFTTPEADITPPAAPTGLTATAVSHSRIDLDWNNNTEEDLDHYNVYRSTTSGFNCDNNTFLDDTTASDYPDTSVDDNTTYYYKVTAVDTSSNESDPSNEANATTPEGPTGPTMHVYRIDMELLHQGQSYQGKAIVYIVDENDDPVPSATVYGHWEGISPSGTQDKDTDEDGKAPFWSGKERNPPSGSLFIFFVDNVTKDGWYYDPASNVETSDNIAVP</sequence>
<feature type="region of interest" description="Disordered" evidence="1">
    <location>
        <begin position="130"/>
        <end position="154"/>
    </location>
</feature>
<dbReference type="AlphaFoldDB" id="X1NQN7"/>
<feature type="non-terminal residue" evidence="3">
    <location>
        <position position="1"/>
    </location>
</feature>
<feature type="domain" description="Fibronectin type-III" evidence="2">
    <location>
        <begin position="56"/>
        <end position="149"/>
    </location>
</feature>
<proteinExistence type="predicted"/>
<feature type="compositionally biased region" description="Polar residues" evidence="1">
    <location>
        <begin position="130"/>
        <end position="148"/>
    </location>
</feature>
<dbReference type="InterPro" id="IPR003961">
    <property type="entry name" value="FN3_dom"/>
</dbReference>
<dbReference type="InterPro" id="IPR013783">
    <property type="entry name" value="Ig-like_fold"/>
</dbReference>
<protein>
    <recommendedName>
        <fullName evidence="2">Fibronectin type-III domain-containing protein</fullName>
    </recommendedName>
</protein>
<evidence type="ECO:0000259" key="2">
    <source>
        <dbReference type="PROSITE" id="PS50853"/>
    </source>
</evidence>
<dbReference type="Gene3D" id="2.60.40.10">
    <property type="entry name" value="Immunoglobulins"/>
    <property type="match status" value="1"/>
</dbReference>
<dbReference type="CDD" id="cd00063">
    <property type="entry name" value="FN3"/>
    <property type="match status" value="1"/>
</dbReference>
<dbReference type="PROSITE" id="PS50853">
    <property type="entry name" value="FN3"/>
    <property type="match status" value="1"/>
</dbReference>
<organism evidence="3">
    <name type="scientific">marine sediment metagenome</name>
    <dbReference type="NCBI Taxonomy" id="412755"/>
    <lineage>
        <taxon>unclassified sequences</taxon>
        <taxon>metagenomes</taxon>
        <taxon>ecological metagenomes</taxon>
    </lineage>
</organism>
<feature type="non-terminal residue" evidence="3">
    <location>
        <position position="260"/>
    </location>
</feature>
<gene>
    <name evidence="3" type="ORF">S06H3_45333</name>
</gene>
<feature type="region of interest" description="Disordered" evidence="1">
    <location>
        <begin position="197"/>
        <end position="222"/>
    </location>
</feature>
<dbReference type="EMBL" id="BARV01028292">
    <property type="protein sequence ID" value="GAI45928.1"/>
    <property type="molecule type" value="Genomic_DNA"/>
</dbReference>
<dbReference type="SMART" id="SM00060">
    <property type="entry name" value="FN3"/>
    <property type="match status" value="1"/>
</dbReference>
<evidence type="ECO:0000256" key="1">
    <source>
        <dbReference type="SAM" id="MobiDB-lite"/>
    </source>
</evidence>
<evidence type="ECO:0000313" key="3">
    <source>
        <dbReference type="EMBL" id="GAI45928.1"/>
    </source>
</evidence>
<comment type="caution">
    <text evidence="3">The sequence shown here is derived from an EMBL/GenBank/DDBJ whole genome shotgun (WGS) entry which is preliminary data.</text>
</comment>
<reference evidence="3" key="1">
    <citation type="journal article" date="2014" name="Front. Microbiol.">
        <title>High frequency of phylogenetically diverse reductive dehalogenase-homologous genes in deep subseafloor sedimentary metagenomes.</title>
        <authorList>
            <person name="Kawai M."/>
            <person name="Futagami T."/>
            <person name="Toyoda A."/>
            <person name="Takaki Y."/>
            <person name="Nishi S."/>
            <person name="Hori S."/>
            <person name="Arai W."/>
            <person name="Tsubouchi T."/>
            <person name="Morono Y."/>
            <person name="Uchiyama I."/>
            <person name="Ito T."/>
            <person name="Fujiyama A."/>
            <person name="Inagaki F."/>
            <person name="Takami H."/>
        </authorList>
    </citation>
    <scope>NUCLEOTIDE SEQUENCE</scope>
    <source>
        <strain evidence="3">Expedition CK06-06</strain>
    </source>
</reference>
<accession>X1NQN7</accession>
<dbReference type="SUPFAM" id="SSF49265">
    <property type="entry name" value="Fibronectin type III"/>
    <property type="match status" value="1"/>
</dbReference>
<name>X1NQN7_9ZZZZ</name>